<evidence type="ECO:0000313" key="1">
    <source>
        <dbReference type="EMBL" id="MDA0183023.1"/>
    </source>
</evidence>
<proteinExistence type="predicted"/>
<accession>A0A9X3NAW3</accession>
<dbReference type="RefSeq" id="WP_270027407.1">
    <property type="nucleotide sequence ID" value="NZ_JAPDDP010000045.1"/>
</dbReference>
<organism evidence="1 2">
    <name type="scientific">Solirubrobacter phytolaccae</name>
    <dbReference type="NCBI Taxonomy" id="1404360"/>
    <lineage>
        <taxon>Bacteria</taxon>
        <taxon>Bacillati</taxon>
        <taxon>Actinomycetota</taxon>
        <taxon>Thermoleophilia</taxon>
        <taxon>Solirubrobacterales</taxon>
        <taxon>Solirubrobacteraceae</taxon>
        <taxon>Solirubrobacter</taxon>
    </lineage>
</organism>
<dbReference type="AlphaFoldDB" id="A0A9X3NAW3"/>
<evidence type="ECO:0000313" key="2">
    <source>
        <dbReference type="Proteomes" id="UP001147653"/>
    </source>
</evidence>
<name>A0A9X3NAW3_9ACTN</name>
<gene>
    <name evidence="1" type="ORF">OJ997_22130</name>
</gene>
<dbReference type="Proteomes" id="UP001147653">
    <property type="component" value="Unassembled WGS sequence"/>
</dbReference>
<keyword evidence="2" id="KW-1185">Reference proteome</keyword>
<comment type="caution">
    <text evidence="1">The sequence shown here is derived from an EMBL/GenBank/DDBJ whole genome shotgun (WGS) entry which is preliminary data.</text>
</comment>
<protein>
    <submittedName>
        <fullName evidence="1">Uncharacterized protein</fullName>
    </submittedName>
</protein>
<dbReference type="EMBL" id="JAPDDP010000045">
    <property type="protein sequence ID" value="MDA0183023.1"/>
    <property type="molecule type" value="Genomic_DNA"/>
</dbReference>
<sequence>MTVHSSHSLTLLSDSSEAHMALWRLRAALPGCAITVEGTKVLVAPRGTGGPVTSIERVMAQIPDARSHLAW</sequence>
<reference evidence="1" key="1">
    <citation type="submission" date="2022-10" db="EMBL/GenBank/DDBJ databases">
        <title>The WGS of Solirubrobacter phytolaccae KCTC 29190.</title>
        <authorList>
            <person name="Jiang Z."/>
        </authorList>
    </citation>
    <scope>NUCLEOTIDE SEQUENCE</scope>
    <source>
        <strain evidence="1">KCTC 29190</strain>
    </source>
</reference>